<evidence type="ECO:0000256" key="1">
    <source>
        <dbReference type="ARBA" id="ARBA00001974"/>
    </source>
</evidence>
<evidence type="ECO:0000256" key="5">
    <source>
        <dbReference type="ARBA" id="ARBA00023033"/>
    </source>
</evidence>
<evidence type="ECO:0000256" key="2">
    <source>
        <dbReference type="ARBA" id="ARBA00022630"/>
    </source>
</evidence>
<sequence>MTQTALPGAPIIIAGAGIGGLSAALALNQAGFPVHLVEKAPDIQEVGAGLQLSPNACAVLDLLGVLDSVRQAAFQPERIRIRSGTTGKDLAAVPLGRDARDRYGYPYLVVHRADLQNALLSQAEKNPGIDIRLGASLTRPEQTPSGSILCHVESLHGDDMLEGRALIAADGVWSRLRPYVRKKSGARFTGQTAYRATLPADGLPPHMLRDTGLWMGPNAHVVHYPIKAGRELNVIVLIKEDWQEESWSGRADRTTVMQALSGWYGELRDLVERPDHWLKWALCGVPASGGWTNGPIALLGDAAHAMLPFAAQGAAMAIEDAAVLAQCLADGTANVSRALKAYEAARKERVRKVQDLAARNASIYHMSGPLALARNTAMRMMGPHRMAAQMAWVYGWKPPKAAARPPLT</sequence>
<dbReference type="PANTHER" id="PTHR13789:SF318">
    <property type="entry name" value="GERANYLGERANYL DIPHOSPHATE REDUCTASE"/>
    <property type="match status" value="1"/>
</dbReference>
<dbReference type="SUPFAM" id="SSF54373">
    <property type="entry name" value="FAD-linked reductases, C-terminal domain"/>
    <property type="match status" value="1"/>
</dbReference>
<evidence type="ECO:0000256" key="4">
    <source>
        <dbReference type="ARBA" id="ARBA00023002"/>
    </source>
</evidence>
<dbReference type="EMBL" id="BMFA01000012">
    <property type="protein sequence ID" value="GGB59484.1"/>
    <property type="molecule type" value="Genomic_DNA"/>
</dbReference>
<dbReference type="SUPFAM" id="SSF51905">
    <property type="entry name" value="FAD/NAD(P)-binding domain"/>
    <property type="match status" value="1"/>
</dbReference>
<evidence type="ECO:0000313" key="7">
    <source>
        <dbReference type="EMBL" id="GGB59484.1"/>
    </source>
</evidence>
<keyword evidence="4" id="KW-0560">Oxidoreductase</keyword>
<keyword evidence="3" id="KW-0274">FAD</keyword>
<dbReference type="PANTHER" id="PTHR13789">
    <property type="entry name" value="MONOOXYGENASE"/>
    <property type="match status" value="1"/>
</dbReference>
<dbReference type="GO" id="GO:0004497">
    <property type="term" value="F:monooxygenase activity"/>
    <property type="evidence" value="ECO:0007669"/>
    <property type="project" value="UniProtKB-KW"/>
</dbReference>
<keyword evidence="8" id="KW-1185">Reference proteome</keyword>
<dbReference type="Gene3D" id="3.50.50.60">
    <property type="entry name" value="FAD/NAD(P)-binding domain"/>
    <property type="match status" value="1"/>
</dbReference>
<accession>A0A916TMF7</accession>
<comment type="cofactor">
    <cofactor evidence="1">
        <name>FAD</name>
        <dbReference type="ChEBI" id="CHEBI:57692"/>
    </cofactor>
</comment>
<evidence type="ECO:0000256" key="3">
    <source>
        <dbReference type="ARBA" id="ARBA00022827"/>
    </source>
</evidence>
<gene>
    <name evidence="7" type="primary">nah</name>
    <name evidence="7" type="ORF">GCM10011316_34390</name>
</gene>
<dbReference type="PRINTS" id="PR00420">
    <property type="entry name" value="RNGMNOXGNASE"/>
</dbReference>
<evidence type="ECO:0000259" key="6">
    <source>
        <dbReference type="Pfam" id="PF01494"/>
    </source>
</evidence>
<protein>
    <submittedName>
        <fullName evidence="7">Salicylate hydroxylase</fullName>
    </submittedName>
</protein>
<reference evidence="7" key="1">
    <citation type="journal article" date="2014" name="Int. J. Syst. Evol. Microbiol.">
        <title>Complete genome sequence of Corynebacterium casei LMG S-19264T (=DSM 44701T), isolated from a smear-ripened cheese.</title>
        <authorList>
            <consortium name="US DOE Joint Genome Institute (JGI-PGF)"/>
            <person name="Walter F."/>
            <person name="Albersmeier A."/>
            <person name="Kalinowski J."/>
            <person name="Ruckert C."/>
        </authorList>
    </citation>
    <scope>NUCLEOTIDE SEQUENCE</scope>
    <source>
        <strain evidence="7">CGMCC 1.12426</strain>
    </source>
</reference>
<proteinExistence type="predicted"/>
<dbReference type="OrthoDB" id="4230779at2"/>
<dbReference type="Pfam" id="PF01494">
    <property type="entry name" value="FAD_binding_3"/>
    <property type="match status" value="1"/>
</dbReference>
<dbReference type="Proteomes" id="UP000605148">
    <property type="component" value="Unassembled WGS sequence"/>
</dbReference>
<organism evidence="7 8">
    <name type="scientific">Roseibium aquae</name>
    <dbReference type="NCBI Taxonomy" id="1323746"/>
    <lineage>
        <taxon>Bacteria</taxon>
        <taxon>Pseudomonadati</taxon>
        <taxon>Pseudomonadota</taxon>
        <taxon>Alphaproteobacteria</taxon>
        <taxon>Hyphomicrobiales</taxon>
        <taxon>Stappiaceae</taxon>
        <taxon>Roseibium</taxon>
    </lineage>
</organism>
<keyword evidence="2" id="KW-0285">Flavoprotein</keyword>
<comment type="caution">
    <text evidence="7">The sequence shown here is derived from an EMBL/GenBank/DDBJ whole genome shotgun (WGS) entry which is preliminary data.</text>
</comment>
<dbReference type="GO" id="GO:0071949">
    <property type="term" value="F:FAD binding"/>
    <property type="evidence" value="ECO:0007669"/>
    <property type="project" value="InterPro"/>
</dbReference>
<dbReference type="RefSeq" id="WP_150496909.1">
    <property type="nucleotide sequence ID" value="NZ_BMFA01000012.1"/>
</dbReference>
<dbReference type="AlphaFoldDB" id="A0A916TMF7"/>
<dbReference type="InterPro" id="IPR002938">
    <property type="entry name" value="FAD-bd"/>
</dbReference>
<keyword evidence="5" id="KW-0503">Monooxygenase</keyword>
<name>A0A916TMF7_9HYPH</name>
<dbReference type="InterPro" id="IPR050493">
    <property type="entry name" value="FAD-dep_Monooxygenase_BioMet"/>
</dbReference>
<dbReference type="InterPro" id="IPR036188">
    <property type="entry name" value="FAD/NAD-bd_sf"/>
</dbReference>
<evidence type="ECO:0000313" key="8">
    <source>
        <dbReference type="Proteomes" id="UP000605148"/>
    </source>
</evidence>
<feature type="domain" description="FAD-binding" evidence="6">
    <location>
        <begin position="10"/>
        <end position="355"/>
    </location>
</feature>
<reference evidence="7" key="2">
    <citation type="submission" date="2020-09" db="EMBL/GenBank/DDBJ databases">
        <authorList>
            <person name="Sun Q."/>
            <person name="Zhou Y."/>
        </authorList>
    </citation>
    <scope>NUCLEOTIDE SEQUENCE</scope>
    <source>
        <strain evidence="7">CGMCC 1.12426</strain>
    </source>
</reference>